<protein>
    <submittedName>
        <fullName evidence="1">Uncharacterized protein</fullName>
    </submittedName>
</protein>
<evidence type="ECO:0000313" key="1">
    <source>
        <dbReference type="EMBL" id="KAH7918574.1"/>
    </source>
</evidence>
<dbReference type="EMBL" id="MU266766">
    <property type="protein sequence ID" value="KAH7918574.1"/>
    <property type="molecule type" value="Genomic_DNA"/>
</dbReference>
<evidence type="ECO:0000313" key="2">
    <source>
        <dbReference type="Proteomes" id="UP000790709"/>
    </source>
</evidence>
<organism evidence="1 2">
    <name type="scientific">Leucogyrophana mollusca</name>
    <dbReference type="NCBI Taxonomy" id="85980"/>
    <lineage>
        <taxon>Eukaryota</taxon>
        <taxon>Fungi</taxon>
        <taxon>Dikarya</taxon>
        <taxon>Basidiomycota</taxon>
        <taxon>Agaricomycotina</taxon>
        <taxon>Agaricomycetes</taxon>
        <taxon>Agaricomycetidae</taxon>
        <taxon>Boletales</taxon>
        <taxon>Boletales incertae sedis</taxon>
        <taxon>Leucogyrophana</taxon>
    </lineage>
</organism>
<name>A0ACB8B018_9AGAM</name>
<reference evidence="1" key="1">
    <citation type="journal article" date="2021" name="New Phytol.">
        <title>Evolutionary innovations through gain and loss of genes in the ectomycorrhizal Boletales.</title>
        <authorList>
            <person name="Wu G."/>
            <person name="Miyauchi S."/>
            <person name="Morin E."/>
            <person name="Kuo A."/>
            <person name="Drula E."/>
            <person name="Varga T."/>
            <person name="Kohler A."/>
            <person name="Feng B."/>
            <person name="Cao Y."/>
            <person name="Lipzen A."/>
            <person name="Daum C."/>
            <person name="Hundley H."/>
            <person name="Pangilinan J."/>
            <person name="Johnson J."/>
            <person name="Barry K."/>
            <person name="LaButti K."/>
            <person name="Ng V."/>
            <person name="Ahrendt S."/>
            <person name="Min B."/>
            <person name="Choi I.G."/>
            <person name="Park H."/>
            <person name="Plett J.M."/>
            <person name="Magnuson J."/>
            <person name="Spatafora J.W."/>
            <person name="Nagy L.G."/>
            <person name="Henrissat B."/>
            <person name="Grigoriev I.V."/>
            <person name="Yang Z.L."/>
            <person name="Xu J."/>
            <person name="Martin F.M."/>
        </authorList>
    </citation>
    <scope>NUCLEOTIDE SEQUENCE</scope>
    <source>
        <strain evidence="1">KUC20120723A-06</strain>
    </source>
</reference>
<accession>A0ACB8B018</accession>
<gene>
    <name evidence="1" type="ORF">BV22DRAFT_1041674</name>
</gene>
<dbReference type="Proteomes" id="UP000790709">
    <property type="component" value="Unassembled WGS sequence"/>
</dbReference>
<comment type="caution">
    <text evidence="1">The sequence shown here is derived from an EMBL/GenBank/DDBJ whole genome shotgun (WGS) entry which is preliminary data.</text>
</comment>
<keyword evidence="2" id="KW-1185">Reference proteome</keyword>
<proteinExistence type="predicted"/>
<sequence length="147" mass="16600">MSSLIHNMKNAFHSDSTLFSSTSTINSLSHYHRSGKRSRVAGGCSQCRGKVQMDVFGPAFMAAWDECEDLIRHLDAYQAGQTTAPLENRGKQKESLIPREEDRVPRIDMLSLVNVPLVFCIVCYFCLFLGLMTLFVLFLALTRYLLC</sequence>